<evidence type="ECO:0000313" key="8">
    <source>
        <dbReference type="EMBL" id="CAF2114832.1"/>
    </source>
</evidence>
<feature type="domain" description="Bromo" evidence="6">
    <location>
        <begin position="100"/>
        <end position="172"/>
    </location>
</feature>
<keyword evidence="3" id="KW-0804">Transcription</keyword>
<evidence type="ECO:0000256" key="5">
    <source>
        <dbReference type="SAM" id="MobiDB-lite"/>
    </source>
</evidence>
<protein>
    <submittedName>
        <fullName evidence="8">(rape) hypothetical protein</fullName>
    </submittedName>
</protein>
<sequence length="332" mass="37560">MVAARHDRSVNVPLVSTSHSFASEDEDPMLKVVSLSSTSKPEVKALKLKLISEVDKVRIVITRFDPQGGNKKIETVKKSGHGGYTVHIFKNCNNLLRKLMTHKYGWVFNVPVDAEGLCLRDYHTIVKEPMDLGTVKAKLGESLYNSPLDFAEDVRLTFNNAILYNPIGNDVHSMAKLLLSMFEEKWVSIEVQLDSLLRNVKPTRDRKIAPIVDPLPANVGEEEEANVDNRDLTLDEKWRLIEELQDLPCDKLETVVQIIKKSNPELSQQDDEIELDIDCLDIETLWELYRFVTGYKESLSNKKEDQESGSERDAESAHSIIQEPAIFASVAK</sequence>
<organism evidence="8">
    <name type="scientific">Brassica napus</name>
    <name type="common">Rape</name>
    <dbReference type="NCBI Taxonomy" id="3708"/>
    <lineage>
        <taxon>Eukaryota</taxon>
        <taxon>Viridiplantae</taxon>
        <taxon>Streptophyta</taxon>
        <taxon>Embryophyta</taxon>
        <taxon>Tracheophyta</taxon>
        <taxon>Spermatophyta</taxon>
        <taxon>Magnoliopsida</taxon>
        <taxon>eudicotyledons</taxon>
        <taxon>Gunneridae</taxon>
        <taxon>Pentapetalae</taxon>
        <taxon>rosids</taxon>
        <taxon>malvids</taxon>
        <taxon>Brassicales</taxon>
        <taxon>Brassicaceae</taxon>
        <taxon>Brassiceae</taxon>
        <taxon>Brassica</taxon>
    </lineage>
</organism>
<evidence type="ECO:0000256" key="4">
    <source>
        <dbReference type="PROSITE-ProRule" id="PRU00035"/>
    </source>
</evidence>
<dbReference type="PROSITE" id="PS51525">
    <property type="entry name" value="NET"/>
    <property type="match status" value="1"/>
</dbReference>
<gene>
    <name evidence="8" type="ORF">DARMORV10_C08P43660.1</name>
</gene>
<dbReference type="Gene3D" id="1.20.920.10">
    <property type="entry name" value="Bromodomain-like"/>
    <property type="match status" value="1"/>
</dbReference>
<dbReference type="OrthoDB" id="21449at2759"/>
<evidence type="ECO:0000256" key="1">
    <source>
        <dbReference type="ARBA" id="ARBA00023015"/>
    </source>
</evidence>
<evidence type="ECO:0000259" key="6">
    <source>
        <dbReference type="PROSITE" id="PS50014"/>
    </source>
</evidence>
<dbReference type="Proteomes" id="UP001295469">
    <property type="component" value="Chromosome C08"/>
</dbReference>
<dbReference type="SMART" id="SM00297">
    <property type="entry name" value="BROMO"/>
    <property type="match status" value="1"/>
</dbReference>
<name>A0A816UYN0_BRANA</name>
<dbReference type="PRINTS" id="PR00503">
    <property type="entry name" value="BROMODOMAIN"/>
</dbReference>
<dbReference type="InterPro" id="IPR001487">
    <property type="entry name" value="Bromodomain"/>
</dbReference>
<dbReference type="Pfam" id="PF00439">
    <property type="entry name" value="Bromodomain"/>
    <property type="match status" value="1"/>
</dbReference>
<dbReference type="EMBL" id="HG994372">
    <property type="protein sequence ID" value="CAF2114832.1"/>
    <property type="molecule type" value="Genomic_DNA"/>
</dbReference>
<dbReference type="InterPro" id="IPR038336">
    <property type="entry name" value="NET_sf"/>
</dbReference>
<dbReference type="AlphaFoldDB" id="A0A816UYN0"/>
<feature type="domain" description="NET" evidence="7">
    <location>
        <begin position="222"/>
        <end position="303"/>
    </location>
</feature>
<keyword evidence="1" id="KW-0805">Transcription regulation</keyword>
<dbReference type="Pfam" id="PF17035">
    <property type="entry name" value="BET"/>
    <property type="match status" value="1"/>
</dbReference>
<accession>A0A816UYN0</accession>
<dbReference type="InterPro" id="IPR036427">
    <property type="entry name" value="Bromodomain-like_sf"/>
</dbReference>
<evidence type="ECO:0000256" key="3">
    <source>
        <dbReference type="ARBA" id="ARBA00023163"/>
    </source>
</evidence>
<dbReference type="Gene3D" id="1.20.1270.220">
    <property type="match status" value="1"/>
</dbReference>
<feature type="region of interest" description="Disordered" evidence="5">
    <location>
        <begin position="300"/>
        <end position="332"/>
    </location>
</feature>
<dbReference type="PANTHER" id="PTHR45926">
    <property type="entry name" value="OSJNBA0053K19.4 PROTEIN"/>
    <property type="match status" value="1"/>
</dbReference>
<dbReference type="InterPro" id="IPR027353">
    <property type="entry name" value="NET_dom"/>
</dbReference>
<evidence type="ECO:0000256" key="2">
    <source>
        <dbReference type="ARBA" id="ARBA00023117"/>
    </source>
</evidence>
<dbReference type="PROSITE" id="PS50014">
    <property type="entry name" value="BROMODOMAIN_2"/>
    <property type="match status" value="1"/>
</dbReference>
<proteinExistence type="predicted"/>
<feature type="compositionally biased region" description="Basic and acidic residues" evidence="5">
    <location>
        <begin position="300"/>
        <end position="316"/>
    </location>
</feature>
<evidence type="ECO:0000259" key="7">
    <source>
        <dbReference type="PROSITE" id="PS51525"/>
    </source>
</evidence>
<keyword evidence="2 4" id="KW-0103">Bromodomain</keyword>
<reference evidence="8" key="1">
    <citation type="submission" date="2021-01" db="EMBL/GenBank/DDBJ databases">
        <authorList>
            <consortium name="Genoscope - CEA"/>
            <person name="William W."/>
        </authorList>
    </citation>
    <scope>NUCLEOTIDE SEQUENCE</scope>
</reference>
<dbReference type="SUPFAM" id="SSF47370">
    <property type="entry name" value="Bromodomain"/>
    <property type="match status" value="1"/>
</dbReference>